<accession>A0ABS5HLH5</accession>
<dbReference type="Pfam" id="PF20083">
    <property type="entry name" value="DUF6477"/>
    <property type="match status" value="1"/>
</dbReference>
<dbReference type="Proteomes" id="UP001195941">
    <property type="component" value="Unassembled WGS sequence"/>
</dbReference>
<keyword evidence="2" id="KW-1185">Reference proteome</keyword>
<sequence length="114" mass="12828">MTDVFGMLRRMKRPGLLIRAARNGADQYNRNEHLARLLEIEALPRSGLGLIQLIEIERDLNLQRQSDRCRYSCARHVEVLIAIMGEARLLRTSLPDLTAVQPIASGTEAFLSAT</sequence>
<dbReference type="RefSeq" id="WP_246525215.1">
    <property type="nucleotide sequence ID" value="NZ_JADMKU010000001.1"/>
</dbReference>
<evidence type="ECO:0000313" key="2">
    <source>
        <dbReference type="Proteomes" id="UP001195941"/>
    </source>
</evidence>
<name>A0ABS5HLH5_9RHOB</name>
<evidence type="ECO:0000313" key="1">
    <source>
        <dbReference type="EMBL" id="MBR9649806.1"/>
    </source>
</evidence>
<dbReference type="EMBL" id="JADMKU010000001">
    <property type="protein sequence ID" value="MBR9649806.1"/>
    <property type="molecule type" value="Genomic_DNA"/>
</dbReference>
<dbReference type="InterPro" id="IPR045516">
    <property type="entry name" value="DUF6477"/>
</dbReference>
<proteinExistence type="predicted"/>
<organism evidence="1 2">
    <name type="scientific">Thalassovita aquimarina</name>
    <dbReference type="NCBI Taxonomy" id="2785917"/>
    <lineage>
        <taxon>Bacteria</taxon>
        <taxon>Pseudomonadati</taxon>
        <taxon>Pseudomonadota</taxon>
        <taxon>Alphaproteobacteria</taxon>
        <taxon>Rhodobacterales</taxon>
        <taxon>Roseobacteraceae</taxon>
        <taxon>Thalassovita</taxon>
    </lineage>
</organism>
<reference evidence="1 2" key="1">
    <citation type="journal article" date="2021" name="Arch. Microbiol.">
        <title>Thalassobius aquimarinus sp. nov., isolated from the Sea of Japan seashore.</title>
        <authorList>
            <person name="Kurilenko V.V."/>
            <person name="Romanenko L.A."/>
            <person name="Chernysheva N.Y."/>
            <person name="Velansky P.V."/>
            <person name="Tekutyeva L.A."/>
            <person name="Isaeva M.P."/>
            <person name="Mikhailov V.V."/>
        </authorList>
    </citation>
    <scope>NUCLEOTIDE SEQUENCE [LARGE SCALE GENOMIC DNA]</scope>
    <source>
        <strain evidence="1 2">KMM 8518</strain>
    </source>
</reference>
<protein>
    <submittedName>
        <fullName evidence="1">Uncharacterized protein</fullName>
    </submittedName>
</protein>
<comment type="caution">
    <text evidence="1">The sequence shown here is derived from an EMBL/GenBank/DDBJ whole genome shotgun (WGS) entry which is preliminary data.</text>
</comment>
<gene>
    <name evidence="1" type="ORF">IT775_01550</name>
</gene>